<proteinExistence type="predicted"/>
<sequence length="134" mass="14631">MTLQKIPSSFCSSTTTTIAIASALAGRFGALKPSDNCQPTFNALPPHPQQQHLLQQQGQQQQVPAPQQQGKLNHTQPANQILPRSTQNNSIIMGVAAIIREKLKPGLFSLKISRSEIQFTVATQICKRNNSSED</sequence>
<dbReference type="EMBL" id="JXJN01011018">
    <property type="status" value="NOT_ANNOTATED_CDS"/>
    <property type="molecule type" value="Genomic_DNA"/>
</dbReference>
<reference evidence="3" key="1">
    <citation type="submission" date="2015-01" db="EMBL/GenBank/DDBJ databases">
        <authorList>
            <person name="Aksoy S."/>
            <person name="Warren W."/>
            <person name="Wilson R.K."/>
        </authorList>
    </citation>
    <scope>NUCLEOTIDE SEQUENCE [LARGE SCALE GENOMIC DNA]</scope>
    <source>
        <strain evidence="3">IAEA</strain>
    </source>
</reference>
<dbReference type="Proteomes" id="UP000092460">
    <property type="component" value="Unassembled WGS sequence"/>
</dbReference>
<evidence type="ECO:0000313" key="3">
    <source>
        <dbReference type="Proteomes" id="UP000092460"/>
    </source>
</evidence>
<organism evidence="2 3">
    <name type="scientific">Glossina palpalis gambiensis</name>
    <dbReference type="NCBI Taxonomy" id="67801"/>
    <lineage>
        <taxon>Eukaryota</taxon>
        <taxon>Metazoa</taxon>
        <taxon>Ecdysozoa</taxon>
        <taxon>Arthropoda</taxon>
        <taxon>Hexapoda</taxon>
        <taxon>Insecta</taxon>
        <taxon>Pterygota</taxon>
        <taxon>Neoptera</taxon>
        <taxon>Endopterygota</taxon>
        <taxon>Diptera</taxon>
        <taxon>Brachycera</taxon>
        <taxon>Muscomorpha</taxon>
        <taxon>Hippoboscoidea</taxon>
        <taxon>Glossinidae</taxon>
        <taxon>Glossina</taxon>
    </lineage>
</organism>
<dbReference type="AlphaFoldDB" id="A0A1B0BAI4"/>
<feature type="region of interest" description="Disordered" evidence="1">
    <location>
        <begin position="37"/>
        <end position="86"/>
    </location>
</feature>
<protein>
    <submittedName>
        <fullName evidence="2">Uncharacterized protein</fullName>
    </submittedName>
</protein>
<feature type="compositionally biased region" description="Polar residues" evidence="1">
    <location>
        <begin position="71"/>
        <end position="86"/>
    </location>
</feature>
<name>A0A1B0BAI4_9MUSC</name>
<dbReference type="EnsemblMetazoa" id="GPPI023968-RA">
    <property type="protein sequence ID" value="GPPI023968-PA"/>
    <property type="gene ID" value="GPPI023968"/>
</dbReference>
<accession>A0A1B0BAI4</accession>
<evidence type="ECO:0000256" key="1">
    <source>
        <dbReference type="SAM" id="MobiDB-lite"/>
    </source>
</evidence>
<keyword evidence="3" id="KW-1185">Reference proteome</keyword>
<evidence type="ECO:0000313" key="2">
    <source>
        <dbReference type="EnsemblMetazoa" id="GPPI023968-PA"/>
    </source>
</evidence>
<dbReference type="VEuPathDB" id="VectorBase:GPPI023968"/>
<feature type="compositionally biased region" description="Low complexity" evidence="1">
    <location>
        <begin position="49"/>
        <end position="70"/>
    </location>
</feature>
<reference evidence="2" key="2">
    <citation type="submission" date="2020-05" db="UniProtKB">
        <authorList>
            <consortium name="EnsemblMetazoa"/>
        </authorList>
    </citation>
    <scope>IDENTIFICATION</scope>
    <source>
        <strain evidence="2">IAEA</strain>
    </source>
</reference>